<dbReference type="SUPFAM" id="SSF52540">
    <property type="entry name" value="P-loop containing nucleoside triphosphate hydrolases"/>
    <property type="match status" value="1"/>
</dbReference>
<dbReference type="Pfam" id="PF03368">
    <property type="entry name" value="Dicer_dimer"/>
    <property type="match status" value="1"/>
</dbReference>
<dbReference type="InterPro" id="IPR038248">
    <property type="entry name" value="Dicer_dimer_sf"/>
</dbReference>
<dbReference type="InterPro" id="IPR005034">
    <property type="entry name" value="Dicer_dimerisation"/>
</dbReference>
<sequence>MDGGNTTIVRPSESVENGICKQLSTLSLNGDEEQLITDKPAKDPRRIARKYQIDLCKKALEENVVVYLETGSGKTHIAVLLIYEMGHLIKKPQKNKCIFLAPTVALVQQVLVMTPQILLHNLSHCFIKIEFISLLIFDECHYAQLESNHPYAEIMKIFYKMDVAKLPRIFGMTASPKLGKGGSIDGLEALLRAKVYSVEDNDELEKFVTSPKVNVYYYGSNENSNSSPHMIYTGKLEEIKHQCMLALRMNLLDPSILRSTKKLLQKLHCNLIFCLENLGLWGTLQASYIFLKGDYYENTELVEAEESCTDGNLCNKYLHQAASVLATDCTGDGMEADLSCVDVLKEPYFSRKLLRLIGILSSFRIMSVESDEEVSLRYQCYTGNYHEEKLQPDMKCIIFVNRIVTARSLSYILRNLKFLSSWKCGFLVGVHAGLVSRKSTNIILEKFRSGELNLLVATKVGEEGLDIQTCCLVIRFDLPETVASFIQSRGRARMPQSEYAFLVNRGNLRELNLIEHFKKDEAQMNEEISLRKSRTPITDFEEITYKVDNTGATISSILSISLLHRYCSQLPHDEWNGLQHNSPANAPIHQIVSSPQPSTEAAKKDACLKACKALHEVGALTDYLLPEQDDKYDESTEELSDSDGSDEEESRAELHEMLVPAALRKPWGEVGNSTYFCSYYIKFCPNPADRTYRRFGLFMKEPLPQEAGKMKVDLCLARGRMVMTQLIPSGTTRFDKDEIAAAEIFQQMFLKIILDRHQFIPEYVSLENNEVYELSSSTFYLLLPVIQHKDDKISVDWTLVNRCLSSPIFRHPGIVGGDETSQVKNYLHLANGQKSVRDVVNSLVYVPCKGTFFFISDILREKSGYSLYNDSKSHVEHYTEM</sequence>
<protein>
    <submittedName>
        <fullName evidence="7">Dicer-like protein 4</fullName>
    </submittedName>
</protein>
<dbReference type="Gene3D" id="3.40.50.300">
    <property type="entry name" value="P-loop containing nucleotide triphosphate hydrolases"/>
    <property type="match status" value="3"/>
</dbReference>
<evidence type="ECO:0000259" key="5">
    <source>
        <dbReference type="PROSITE" id="PS51192"/>
    </source>
</evidence>
<dbReference type="AlphaFoldDB" id="A0AAW2VFE4"/>
<keyword evidence="3" id="KW-0067">ATP-binding</keyword>
<dbReference type="SMART" id="SM00487">
    <property type="entry name" value="DEXDc"/>
    <property type="match status" value="1"/>
</dbReference>
<dbReference type="InterPro" id="IPR027417">
    <property type="entry name" value="P-loop_NTPase"/>
</dbReference>
<proteinExistence type="predicted"/>
<evidence type="ECO:0000256" key="3">
    <source>
        <dbReference type="ARBA" id="ARBA00022840"/>
    </source>
</evidence>
<evidence type="ECO:0000256" key="1">
    <source>
        <dbReference type="ARBA" id="ARBA00022741"/>
    </source>
</evidence>
<dbReference type="PANTHER" id="PTHR14950">
    <property type="entry name" value="DICER-RELATED"/>
    <property type="match status" value="1"/>
</dbReference>
<dbReference type="GO" id="GO:0004525">
    <property type="term" value="F:ribonuclease III activity"/>
    <property type="evidence" value="ECO:0007669"/>
    <property type="project" value="TreeGrafter"/>
</dbReference>
<dbReference type="InterPro" id="IPR014001">
    <property type="entry name" value="Helicase_ATP-bd"/>
</dbReference>
<feature type="domain" description="Helicase ATP-binding" evidence="5">
    <location>
        <begin position="55"/>
        <end position="194"/>
    </location>
</feature>
<organism evidence="7">
    <name type="scientific">Sesamum latifolium</name>
    <dbReference type="NCBI Taxonomy" id="2727402"/>
    <lineage>
        <taxon>Eukaryota</taxon>
        <taxon>Viridiplantae</taxon>
        <taxon>Streptophyta</taxon>
        <taxon>Embryophyta</taxon>
        <taxon>Tracheophyta</taxon>
        <taxon>Spermatophyta</taxon>
        <taxon>Magnoliopsida</taxon>
        <taxon>eudicotyledons</taxon>
        <taxon>Gunneridae</taxon>
        <taxon>Pentapetalae</taxon>
        <taxon>asterids</taxon>
        <taxon>lamiids</taxon>
        <taxon>Lamiales</taxon>
        <taxon>Pedaliaceae</taxon>
        <taxon>Sesamum</taxon>
    </lineage>
</organism>
<evidence type="ECO:0000256" key="2">
    <source>
        <dbReference type="ARBA" id="ARBA00022801"/>
    </source>
</evidence>
<reference evidence="7" key="1">
    <citation type="submission" date="2020-06" db="EMBL/GenBank/DDBJ databases">
        <authorList>
            <person name="Li T."/>
            <person name="Hu X."/>
            <person name="Zhang T."/>
            <person name="Song X."/>
            <person name="Zhang H."/>
            <person name="Dai N."/>
            <person name="Sheng W."/>
            <person name="Hou X."/>
            <person name="Wei L."/>
        </authorList>
    </citation>
    <scope>NUCLEOTIDE SEQUENCE</scope>
    <source>
        <strain evidence="7">KEN1</strain>
        <tissue evidence="7">Leaf</tissue>
    </source>
</reference>
<dbReference type="GO" id="GO:0005634">
    <property type="term" value="C:nucleus"/>
    <property type="evidence" value="ECO:0007669"/>
    <property type="project" value="TreeGrafter"/>
</dbReference>
<evidence type="ECO:0000259" key="6">
    <source>
        <dbReference type="PROSITE" id="PS51194"/>
    </source>
</evidence>
<dbReference type="GO" id="GO:0005737">
    <property type="term" value="C:cytoplasm"/>
    <property type="evidence" value="ECO:0007669"/>
    <property type="project" value="TreeGrafter"/>
</dbReference>
<keyword evidence="2" id="KW-0378">Hydrolase</keyword>
<reference evidence="7" key="2">
    <citation type="journal article" date="2024" name="Plant">
        <title>Genomic evolution and insights into agronomic trait innovations of Sesamum species.</title>
        <authorList>
            <person name="Miao H."/>
            <person name="Wang L."/>
            <person name="Qu L."/>
            <person name="Liu H."/>
            <person name="Sun Y."/>
            <person name="Le M."/>
            <person name="Wang Q."/>
            <person name="Wei S."/>
            <person name="Zheng Y."/>
            <person name="Lin W."/>
            <person name="Duan Y."/>
            <person name="Cao H."/>
            <person name="Xiong S."/>
            <person name="Wang X."/>
            <person name="Wei L."/>
            <person name="Li C."/>
            <person name="Ma Q."/>
            <person name="Ju M."/>
            <person name="Zhao R."/>
            <person name="Li G."/>
            <person name="Mu C."/>
            <person name="Tian Q."/>
            <person name="Mei H."/>
            <person name="Zhang T."/>
            <person name="Gao T."/>
            <person name="Zhang H."/>
        </authorList>
    </citation>
    <scope>NUCLEOTIDE SEQUENCE</scope>
    <source>
        <strain evidence="7">KEN1</strain>
    </source>
</reference>
<dbReference type="GO" id="GO:0005524">
    <property type="term" value="F:ATP binding"/>
    <property type="evidence" value="ECO:0007669"/>
    <property type="project" value="UniProtKB-KW"/>
</dbReference>
<dbReference type="FunFam" id="3.40.50.300:FF:000420">
    <property type="entry name" value="Endoribonuclease dicer-like 1"/>
    <property type="match status" value="1"/>
</dbReference>
<dbReference type="EMBL" id="JACGWN010000010">
    <property type="protein sequence ID" value="KAL0427694.1"/>
    <property type="molecule type" value="Genomic_DNA"/>
</dbReference>
<dbReference type="PANTHER" id="PTHR14950:SF15">
    <property type="entry name" value="DICER-LIKE PROTEIN 4"/>
    <property type="match status" value="1"/>
</dbReference>
<dbReference type="PROSITE" id="PS51194">
    <property type="entry name" value="HELICASE_CTER"/>
    <property type="match status" value="1"/>
</dbReference>
<dbReference type="InterPro" id="IPR001650">
    <property type="entry name" value="Helicase_C-like"/>
</dbReference>
<dbReference type="SMART" id="SM00490">
    <property type="entry name" value="HELICc"/>
    <property type="match status" value="1"/>
</dbReference>
<dbReference type="Pfam" id="PF00270">
    <property type="entry name" value="DEAD"/>
    <property type="match status" value="1"/>
</dbReference>
<dbReference type="Gene3D" id="3.30.160.380">
    <property type="entry name" value="Dicer dimerisation domain"/>
    <property type="match status" value="1"/>
</dbReference>
<dbReference type="PROSITE" id="PS51192">
    <property type="entry name" value="HELICASE_ATP_BIND_1"/>
    <property type="match status" value="1"/>
</dbReference>
<dbReference type="GO" id="GO:0030422">
    <property type="term" value="P:siRNA processing"/>
    <property type="evidence" value="ECO:0007669"/>
    <property type="project" value="TreeGrafter"/>
</dbReference>
<feature type="region of interest" description="Disordered" evidence="4">
    <location>
        <begin position="626"/>
        <end position="652"/>
    </location>
</feature>
<feature type="compositionally biased region" description="Acidic residues" evidence="4">
    <location>
        <begin position="630"/>
        <end position="650"/>
    </location>
</feature>
<dbReference type="InterPro" id="IPR011545">
    <property type="entry name" value="DEAD/DEAH_box_helicase_dom"/>
</dbReference>
<name>A0AAW2VFE4_9LAMI</name>
<dbReference type="Pfam" id="PF00271">
    <property type="entry name" value="Helicase_C"/>
    <property type="match status" value="1"/>
</dbReference>
<evidence type="ECO:0000313" key="7">
    <source>
        <dbReference type="EMBL" id="KAL0427694.1"/>
    </source>
</evidence>
<feature type="domain" description="Helicase C-terminal" evidence="6">
    <location>
        <begin position="377"/>
        <end position="551"/>
    </location>
</feature>
<evidence type="ECO:0000256" key="4">
    <source>
        <dbReference type="SAM" id="MobiDB-lite"/>
    </source>
</evidence>
<gene>
    <name evidence="7" type="ORF">Slati_2944200</name>
</gene>
<accession>A0AAW2VFE4</accession>
<keyword evidence="1" id="KW-0547">Nucleotide-binding</keyword>
<dbReference type="GO" id="GO:0003723">
    <property type="term" value="F:RNA binding"/>
    <property type="evidence" value="ECO:0007669"/>
    <property type="project" value="TreeGrafter"/>
</dbReference>
<comment type="caution">
    <text evidence="7">The sequence shown here is derived from an EMBL/GenBank/DDBJ whole genome shotgun (WGS) entry which is preliminary data.</text>
</comment>